<dbReference type="PRINTS" id="PR00502">
    <property type="entry name" value="NUDIXFAMILY"/>
</dbReference>
<reference evidence="6 7" key="1">
    <citation type="submission" date="2018-10" db="EMBL/GenBank/DDBJ databases">
        <title>Isolation from cow dung.</title>
        <authorList>
            <person name="Ling L."/>
        </authorList>
    </citation>
    <scope>NUCLEOTIDE SEQUENCE [LARGE SCALE GENOMIC DNA]</scope>
    <source>
        <strain evidence="6 7">NEAU-LL90</strain>
    </source>
</reference>
<evidence type="ECO:0000259" key="5">
    <source>
        <dbReference type="PROSITE" id="PS51462"/>
    </source>
</evidence>
<evidence type="ECO:0000313" key="6">
    <source>
        <dbReference type="EMBL" id="RMI31007.1"/>
    </source>
</evidence>
<organism evidence="6 7">
    <name type="scientific">Nocardia stercoris</name>
    <dbReference type="NCBI Taxonomy" id="2483361"/>
    <lineage>
        <taxon>Bacteria</taxon>
        <taxon>Bacillati</taxon>
        <taxon>Actinomycetota</taxon>
        <taxon>Actinomycetes</taxon>
        <taxon>Mycobacteriales</taxon>
        <taxon>Nocardiaceae</taxon>
        <taxon>Nocardia</taxon>
    </lineage>
</organism>
<name>A0A3M2KZW4_9NOCA</name>
<dbReference type="OrthoDB" id="9801098at2"/>
<evidence type="ECO:0000256" key="1">
    <source>
        <dbReference type="ARBA" id="ARBA00001946"/>
    </source>
</evidence>
<dbReference type="RefSeq" id="WP_122189670.1">
    <property type="nucleotide sequence ID" value="NZ_RFFH01000008.1"/>
</dbReference>
<evidence type="ECO:0000256" key="4">
    <source>
        <dbReference type="RuleBase" id="RU003476"/>
    </source>
</evidence>
<sequence>MIRTAALVHIRNRRLLQTRSAGKTVFYMAGGKIDPGETPEQALHREIREELGVGVLEPRELGVFEAEAYGHTPGTALHMTVFTAELAGEPRPTSEIAELRWFSYTEYAGMPEVAPGSLLVFRHLRELDLIDG</sequence>
<evidence type="ECO:0000313" key="7">
    <source>
        <dbReference type="Proteomes" id="UP000279275"/>
    </source>
</evidence>
<protein>
    <submittedName>
        <fullName evidence="6">NUDIX domain-containing protein</fullName>
    </submittedName>
</protein>
<dbReference type="PROSITE" id="PS00893">
    <property type="entry name" value="NUDIX_BOX"/>
    <property type="match status" value="1"/>
</dbReference>
<dbReference type="GO" id="GO:0016787">
    <property type="term" value="F:hydrolase activity"/>
    <property type="evidence" value="ECO:0007669"/>
    <property type="project" value="UniProtKB-KW"/>
</dbReference>
<feature type="domain" description="Nudix hydrolase" evidence="5">
    <location>
        <begin position="1"/>
        <end position="126"/>
    </location>
</feature>
<dbReference type="CDD" id="cd04690">
    <property type="entry name" value="NUDIX_Hydrolase"/>
    <property type="match status" value="1"/>
</dbReference>
<dbReference type="Proteomes" id="UP000279275">
    <property type="component" value="Unassembled WGS sequence"/>
</dbReference>
<comment type="caution">
    <text evidence="6">The sequence shown here is derived from an EMBL/GenBank/DDBJ whole genome shotgun (WGS) entry which is preliminary data.</text>
</comment>
<dbReference type="InterPro" id="IPR020084">
    <property type="entry name" value="NUDIX_hydrolase_CS"/>
</dbReference>
<dbReference type="InterPro" id="IPR000086">
    <property type="entry name" value="NUDIX_hydrolase_dom"/>
</dbReference>
<gene>
    <name evidence="6" type="ORF">EBN03_20530</name>
</gene>
<proteinExistence type="inferred from homology"/>
<dbReference type="SUPFAM" id="SSF55811">
    <property type="entry name" value="Nudix"/>
    <property type="match status" value="1"/>
</dbReference>
<comment type="cofactor">
    <cofactor evidence="1">
        <name>Mg(2+)</name>
        <dbReference type="ChEBI" id="CHEBI:18420"/>
    </cofactor>
</comment>
<dbReference type="PANTHER" id="PTHR43046:SF2">
    <property type="entry name" value="8-OXO-DGTP DIPHOSPHATASE-RELATED"/>
    <property type="match status" value="1"/>
</dbReference>
<keyword evidence="7" id="KW-1185">Reference proteome</keyword>
<dbReference type="PANTHER" id="PTHR43046">
    <property type="entry name" value="GDP-MANNOSE MANNOSYL HYDROLASE"/>
    <property type="match status" value="1"/>
</dbReference>
<dbReference type="PROSITE" id="PS51462">
    <property type="entry name" value="NUDIX"/>
    <property type="match status" value="1"/>
</dbReference>
<keyword evidence="3 4" id="KW-0378">Hydrolase</keyword>
<dbReference type="InterPro" id="IPR015797">
    <property type="entry name" value="NUDIX_hydrolase-like_dom_sf"/>
</dbReference>
<evidence type="ECO:0000256" key="3">
    <source>
        <dbReference type="ARBA" id="ARBA00022801"/>
    </source>
</evidence>
<comment type="similarity">
    <text evidence="2 4">Belongs to the Nudix hydrolase family.</text>
</comment>
<dbReference type="EMBL" id="RFFH01000008">
    <property type="protein sequence ID" value="RMI31007.1"/>
    <property type="molecule type" value="Genomic_DNA"/>
</dbReference>
<accession>A0A3M2KZW4</accession>
<evidence type="ECO:0000256" key="2">
    <source>
        <dbReference type="ARBA" id="ARBA00005582"/>
    </source>
</evidence>
<dbReference type="AlphaFoldDB" id="A0A3M2KZW4"/>
<dbReference type="Pfam" id="PF00293">
    <property type="entry name" value="NUDIX"/>
    <property type="match status" value="1"/>
</dbReference>
<dbReference type="InterPro" id="IPR020476">
    <property type="entry name" value="Nudix_hydrolase"/>
</dbReference>
<dbReference type="Gene3D" id="3.90.79.10">
    <property type="entry name" value="Nucleoside Triphosphate Pyrophosphohydrolase"/>
    <property type="match status" value="1"/>
</dbReference>